<comment type="caution">
    <text evidence="1">The sequence shown here is derived from an EMBL/GenBank/DDBJ whole genome shotgun (WGS) entry which is preliminary data.</text>
</comment>
<proteinExistence type="predicted"/>
<accession>A0A0B4D708</accession>
<name>A0A0B4D708_9MICO</name>
<organism evidence="1 2">
    <name type="scientific">Microbacterium hominis</name>
    <dbReference type="NCBI Taxonomy" id="162426"/>
    <lineage>
        <taxon>Bacteria</taxon>
        <taxon>Bacillati</taxon>
        <taxon>Actinomycetota</taxon>
        <taxon>Actinomycetes</taxon>
        <taxon>Micrococcales</taxon>
        <taxon>Microbacteriaceae</taxon>
        <taxon>Microbacterium</taxon>
    </lineage>
</organism>
<evidence type="ECO:0000313" key="1">
    <source>
        <dbReference type="EMBL" id="KIC59955.1"/>
    </source>
</evidence>
<reference evidence="1 2" key="1">
    <citation type="submission" date="2014-12" db="EMBL/GenBank/DDBJ databases">
        <title>Genome sequencing of Microbacterium hominis TPW29.</title>
        <authorList>
            <person name="Tan P.W."/>
            <person name="Chan K.-G."/>
        </authorList>
    </citation>
    <scope>NUCLEOTIDE SEQUENCE [LARGE SCALE GENOMIC DNA]</scope>
    <source>
        <strain evidence="1 2">TPW29</strain>
    </source>
</reference>
<dbReference type="AlphaFoldDB" id="A0A0B4D708"/>
<protein>
    <submittedName>
        <fullName evidence="1">Uncharacterized protein</fullName>
    </submittedName>
</protein>
<evidence type="ECO:0000313" key="2">
    <source>
        <dbReference type="Proteomes" id="UP000031202"/>
    </source>
</evidence>
<gene>
    <name evidence="1" type="ORF">RM52_00600</name>
</gene>
<sequence length="68" mass="7442">MSSRKFGFLLTLISPLNDLDLAGDDLEDQTDAAINYLGSRFTLDTATYVGYDGYLAVDIPFFVTAKNA</sequence>
<dbReference type="Proteomes" id="UP000031202">
    <property type="component" value="Unassembled WGS sequence"/>
</dbReference>
<dbReference type="EMBL" id="JWSZ01000001">
    <property type="protein sequence ID" value="KIC59955.1"/>
    <property type="molecule type" value="Genomic_DNA"/>
</dbReference>